<protein>
    <submittedName>
        <fullName evidence="1">Uncharacterized protein</fullName>
    </submittedName>
</protein>
<dbReference type="Proteomes" id="UP000029481">
    <property type="component" value="Chromosome"/>
</dbReference>
<keyword evidence="2" id="KW-1185">Reference proteome</keyword>
<evidence type="ECO:0000313" key="2">
    <source>
        <dbReference type="Proteomes" id="UP000029481"/>
    </source>
</evidence>
<organism evidence="1 2">
    <name type="scientific">Cedecea neteri</name>
    <dbReference type="NCBI Taxonomy" id="158822"/>
    <lineage>
        <taxon>Bacteria</taxon>
        <taxon>Pseudomonadati</taxon>
        <taxon>Pseudomonadota</taxon>
        <taxon>Gammaproteobacteria</taxon>
        <taxon>Enterobacterales</taxon>
        <taxon>Enterobacteriaceae</taxon>
        <taxon>Cedecea</taxon>
    </lineage>
</organism>
<proteinExistence type="predicted"/>
<evidence type="ECO:0000313" key="1">
    <source>
        <dbReference type="EMBL" id="AIR04564.1"/>
    </source>
</evidence>
<reference evidence="1 2" key="1">
    <citation type="submission" date="2014-09" db="EMBL/GenBank/DDBJ databases">
        <title>Cedecea neteri SSMD04 Genome Sequencing.</title>
        <authorList>
            <person name="Tan J.-Y."/>
        </authorList>
    </citation>
    <scope>NUCLEOTIDE SEQUENCE [LARGE SCALE GENOMIC DNA]</scope>
    <source>
        <strain evidence="1 2">SSMD04</strain>
    </source>
</reference>
<dbReference type="AlphaFoldDB" id="A0A089Q234"/>
<dbReference type="EMBL" id="CP009451">
    <property type="protein sequence ID" value="AIR04564.1"/>
    <property type="molecule type" value="Genomic_DNA"/>
</dbReference>
<dbReference type="KEGG" id="cnt:JT31_08045"/>
<dbReference type="RefSeq" id="WP_038475297.1">
    <property type="nucleotide sequence ID" value="NZ_CP009451.1"/>
</dbReference>
<accession>A0A089Q234</accession>
<dbReference type="OrthoDB" id="6456577at2"/>
<gene>
    <name evidence="1" type="ORF">JT31_08045</name>
</gene>
<name>A0A089Q234_9ENTR</name>
<sequence length="175" mass="21173">MIRKYEDYALEGYEVPVGYRLLKRTDTHRNVVYLDAPPGEHCTAYLIAWWYPKPDQVRLRVWRSYDFQHQKAIGELPQAFVAHQLKTNDVQLMPVNNAFWRKLGAWALEECYQITAEHDRILSHEKLVKEFYGLKRLMLIHKQPDETEFDRLYWQYRKIFRRLANPLIVKRHSLN</sequence>